<protein>
    <submittedName>
        <fullName evidence="1">Uncharacterized protein</fullName>
    </submittedName>
</protein>
<dbReference type="Proteomes" id="UP001157006">
    <property type="component" value="Chromosome 4"/>
</dbReference>
<evidence type="ECO:0000313" key="2">
    <source>
        <dbReference type="Proteomes" id="UP001157006"/>
    </source>
</evidence>
<evidence type="ECO:0000313" key="1">
    <source>
        <dbReference type="EMBL" id="CAI8611544.1"/>
    </source>
</evidence>
<dbReference type="AlphaFoldDB" id="A0AAV1AR62"/>
<gene>
    <name evidence="1" type="ORF">VFH_IV234840</name>
</gene>
<dbReference type="EMBL" id="OX451739">
    <property type="protein sequence ID" value="CAI8611544.1"/>
    <property type="molecule type" value="Genomic_DNA"/>
</dbReference>
<reference evidence="1 2" key="1">
    <citation type="submission" date="2023-01" db="EMBL/GenBank/DDBJ databases">
        <authorList>
            <person name="Kreplak J."/>
        </authorList>
    </citation>
    <scope>NUCLEOTIDE SEQUENCE [LARGE SCALE GENOMIC DNA]</scope>
</reference>
<organism evidence="1 2">
    <name type="scientific">Vicia faba</name>
    <name type="common">Broad bean</name>
    <name type="synonym">Faba vulgaris</name>
    <dbReference type="NCBI Taxonomy" id="3906"/>
    <lineage>
        <taxon>Eukaryota</taxon>
        <taxon>Viridiplantae</taxon>
        <taxon>Streptophyta</taxon>
        <taxon>Embryophyta</taxon>
        <taxon>Tracheophyta</taxon>
        <taxon>Spermatophyta</taxon>
        <taxon>Magnoliopsida</taxon>
        <taxon>eudicotyledons</taxon>
        <taxon>Gunneridae</taxon>
        <taxon>Pentapetalae</taxon>
        <taxon>rosids</taxon>
        <taxon>fabids</taxon>
        <taxon>Fabales</taxon>
        <taxon>Fabaceae</taxon>
        <taxon>Papilionoideae</taxon>
        <taxon>50 kb inversion clade</taxon>
        <taxon>NPAAA clade</taxon>
        <taxon>Hologalegina</taxon>
        <taxon>IRL clade</taxon>
        <taxon>Fabeae</taxon>
        <taxon>Vicia</taxon>
    </lineage>
</organism>
<sequence>FIGIWSPTRDLLPGQLPEKSRELEPVILGRQDNDIMEHESCSFSERMRKYPIVLSLGCTLLDLCKDAGLDLPNSGTSVGPVQNIFPLSSFLTNYWRQVITNYLTYKQNNKALKKIQIPIYLHVLLTIKIEKIAS</sequence>
<proteinExistence type="predicted"/>
<keyword evidence="2" id="KW-1185">Reference proteome</keyword>
<accession>A0AAV1AR62</accession>
<name>A0AAV1AR62_VICFA</name>
<feature type="non-terminal residue" evidence="1">
    <location>
        <position position="1"/>
    </location>
</feature>